<name>A7GU73_BACCN</name>
<dbReference type="eggNOG" id="COG1842">
    <property type="taxonomic scope" value="Bacteria"/>
</dbReference>
<dbReference type="STRING" id="315749.Bcer98_3471"/>
<dbReference type="EMBL" id="CP000764">
    <property type="protein sequence ID" value="ABS23681.1"/>
    <property type="molecule type" value="Genomic_DNA"/>
</dbReference>
<comment type="similarity">
    <text evidence="1">Belongs to the PspA/Vipp/IM30 family.</text>
</comment>
<protein>
    <submittedName>
        <fullName evidence="3">Phage shock protein A, PspA</fullName>
    </submittedName>
</protein>
<dbReference type="PANTHER" id="PTHR31088">
    <property type="entry name" value="MEMBRANE-ASSOCIATED PROTEIN VIPP1, CHLOROPLASTIC"/>
    <property type="match status" value="1"/>
</dbReference>
<dbReference type="InterPro" id="IPR007157">
    <property type="entry name" value="PspA_VIPP1"/>
</dbReference>
<dbReference type="PANTHER" id="PTHR31088:SF6">
    <property type="entry name" value="PHAGE SHOCK PROTEIN A"/>
    <property type="match status" value="1"/>
</dbReference>
<reference evidence="3 4" key="1">
    <citation type="journal article" date="2008" name="Chem. Biol. Interact.">
        <title>Extending the Bacillus cereus group genomics to putative food-borne pathogens of different toxicity.</title>
        <authorList>
            <person name="Lapidus A."/>
            <person name="Goltsman E."/>
            <person name="Auger S."/>
            <person name="Galleron N."/>
            <person name="Segurens B."/>
            <person name="Dossat C."/>
            <person name="Land M.L."/>
            <person name="Broussolle V."/>
            <person name="Brillard J."/>
            <person name="Guinebretiere M.H."/>
            <person name="Sanchis V."/>
            <person name="Nguen-The C."/>
            <person name="Lereclus D."/>
            <person name="Richardson P."/>
            <person name="Wincker P."/>
            <person name="Weissenbach J."/>
            <person name="Ehrlich S.D."/>
            <person name="Sorokin A."/>
        </authorList>
    </citation>
    <scope>NUCLEOTIDE SEQUENCE [LARGE SCALE GENOMIC DNA]</scope>
    <source>
        <strain evidence="4">DSM 22905 / CIP 110041 / 391-98 / NVH 391-98</strain>
    </source>
</reference>
<keyword evidence="2" id="KW-0175">Coiled coil</keyword>
<keyword evidence="4" id="KW-1185">Reference proteome</keyword>
<evidence type="ECO:0000256" key="1">
    <source>
        <dbReference type="ARBA" id="ARBA00043985"/>
    </source>
</evidence>
<organism evidence="3 4">
    <name type="scientific">Bacillus cytotoxicus (strain DSM 22905 / CIP 110041 / 391-98 / NVH 391-98)</name>
    <dbReference type="NCBI Taxonomy" id="315749"/>
    <lineage>
        <taxon>Bacteria</taxon>
        <taxon>Bacillati</taxon>
        <taxon>Bacillota</taxon>
        <taxon>Bacilli</taxon>
        <taxon>Bacillales</taxon>
        <taxon>Bacillaceae</taxon>
        <taxon>Bacillus</taxon>
        <taxon>Bacillus cereus group</taxon>
    </lineage>
</organism>
<dbReference type="AlphaFoldDB" id="A7GU73"/>
<dbReference type="Proteomes" id="UP000002300">
    <property type="component" value="Chromosome"/>
</dbReference>
<dbReference type="Pfam" id="PF04012">
    <property type="entry name" value="PspA_IM30"/>
    <property type="match status" value="1"/>
</dbReference>
<proteinExistence type="inferred from homology"/>
<dbReference type="HOGENOM" id="CLU_056466_4_1_9"/>
<evidence type="ECO:0000313" key="4">
    <source>
        <dbReference type="Proteomes" id="UP000002300"/>
    </source>
</evidence>
<evidence type="ECO:0000256" key="2">
    <source>
        <dbReference type="SAM" id="Coils"/>
    </source>
</evidence>
<gene>
    <name evidence="3" type="ordered locus">Bcer98_3471</name>
</gene>
<sequence length="250" mass="28659">MNIFTVKGDFLRLLSRGFEIRCKYIGGIEMSLFKRLRDLTMSNVYALIEKAEDPVKMTDQYLRDMQEDVQEAEKSVAAQIALEKKFKLLFEEQEALVKKREEQAHMAVQANNIDLARRALEEKQSAEQKMNEYKASYEQNKAAADNLRAKLEEMRKQLTELKNKRETLVARVNAAKAQKSINQAMSGFDANTAKAGLSRMEEKALQLEAEAEASGEIYKKEKSLDEEFAALNKNSAVEDELARIMKQYEK</sequence>
<accession>A7GU73</accession>
<dbReference type="KEGG" id="bcy:Bcer98_3471"/>
<evidence type="ECO:0000313" key="3">
    <source>
        <dbReference type="EMBL" id="ABS23681.1"/>
    </source>
</evidence>
<feature type="coiled-coil region" evidence="2">
    <location>
        <begin position="116"/>
        <end position="210"/>
    </location>
</feature>